<evidence type="ECO:0008006" key="4">
    <source>
        <dbReference type="Google" id="ProtNLM"/>
    </source>
</evidence>
<reference evidence="2 3" key="1">
    <citation type="journal article" date="2012" name="Nat. Biotechnol.">
        <title>Draft genome sequence of pigeonpea (Cajanus cajan), an orphan legume crop of resource-poor farmers.</title>
        <authorList>
            <person name="Varshney R.K."/>
            <person name="Chen W."/>
            <person name="Li Y."/>
            <person name="Bharti A.K."/>
            <person name="Saxena R.K."/>
            <person name="Schlueter J.A."/>
            <person name="Donoghue M.T."/>
            <person name="Azam S."/>
            <person name="Fan G."/>
            <person name="Whaley A.M."/>
            <person name="Farmer A.D."/>
            <person name="Sheridan J."/>
            <person name="Iwata A."/>
            <person name="Tuteja R."/>
            <person name="Penmetsa R.V."/>
            <person name="Wu W."/>
            <person name="Upadhyaya H.D."/>
            <person name="Yang S.P."/>
            <person name="Shah T."/>
            <person name="Saxena K.B."/>
            <person name="Michael T."/>
            <person name="McCombie W.R."/>
            <person name="Yang B."/>
            <person name="Zhang G."/>
            <person name="Yang H."/>
            <person name="Wang J."/>
            <person name="Spillane C."/>
            <person name="Cook D.R."/>
            <person name="May G.D."/>
            <person name="Xu X."/>
            <person name="Jackson S.A."/>
        </authorList>
    </citation>
    <scope>NUCLEOTIDE SEQUENCE [LARGE SCALE GENOMIC DNA]</scope>
    <source>
        <strain evidence="3">cv. Asha</strain>
    </source>
</reference>
<dbReference type="Proteomes" id="UP000075243">
    <property type="component" value="Chromosome 1"/>
</dbReference>
<proteinExistence type="predicted"/>
<evidence type="ECO:0000313" key="3">
    <source>
        <dbReference type="Proteomes" id="UP000075243"/>
    </source>
</evidence>
<dbReference type="OMA" id="HRVYCIL"/>
<dbReference type="PANTHER" id="PTHR33240:SF15">
    <property type="entry name" value="GAG-PRO-LIKE PROTEIN"/>
    <property type="match status" value="1"/>
</dbReference>
<dbReference type="PANTHER" id="PTHR33240">
    <property type="entry name" value="OS08G0508500 PROTEIN"/>
    <property type="match status" value="1"/>
</dbReference>
<dbReference type="EMBL" id="CM003603">
    <property type="protein sequence ID" value="KYP76245.1"/>
    <property type="molecule type" value="Genomic_DNA"/>
</dbReference>
<evidence type="ECO:0000313" key="2">
    <source>
        <dbReference type="EMBL" id="KYP76245.1"/>
    </source>
</evidence>
<dbReference type="Gramene" id="C.cajan_19891.t">
    <property type="protein sequence ID" value="C.cajan_19891.t"/>
    <property type="gene ID" value="C.cajan_19891"/>
</dbReference>
<dbReference type="AlphaFoldDB" id="A0A151UAA3"/>
<name>A0A151UAA3_CAJCA</name>
<organism evidence="2 3">
    <name type="scientific">Cajanus cajan</name>
    <name type="common">Pigeon pea</name>
    <name type="synonym">Cajanus indicus</name>
    <dbReference type="NCBI Taxonomy" id="3821"/>
    <lineage>
        <taxon>Eukaryota</taxon>
        <taxon>Viridiplantae</taxon>
        <taxon>Streptophyta</taxon>
        <taxon>Embryophyta</taxon>
        <taxon>Tracheophyta</taxon>
        <taxon>Spermatophyta</taxon>
        <taxon>Magnoliopsida</taxon>
        <taxon>eudicotyledons</taxon>
        <taxon>Gunneridae</taxon>
        <taxon>Pentapetalae</taxon>
        <taxon>rosids</taxon>
        <taxon>fabids</taxon>
        <taxon>Fabales</taxon>
        <taxon>Fabaceae</taxon>
        <taxon>Papilionoideae</taxon>
        <taxon>50 kb inversion clade</taxon>
        <taxon>NPAAA clade</taxon>
        <taxon>indigoferoid/millettioid clade</taxon>
        <taxon>Phaseoleae</taxon>
        <taxon>Cajanus</taxon>
    </lineage>
</organism>
<protein>
    <recommendedName>
        <fullName evidence="4">Retrotransposon gag domain-containing protein</fullName>
    </recommendedName>
</protein>
<keyword evidence="3" id="KW-1185">Reference proteome</keyword>
<sequence length="178" mass="20404">MTPPHVDKTKTCEFHRNRGHTTEECTALQDRIEDLVKSGHLQNFTQPSSKKKHDSYHDNRRGNPRRRHLRAVISVNTVTRGGLIHMPPITFTNKDFQGVDPVQDDPMVINVEINNCIVKKKLVDQGSSADILYWKTFEQLGIPERELAPYNEPLVGFSGERVDTRGTIDLYTYFGDEQ</sequence>
<gene>
    <name evidence="2" type="ORF">KK1_020478</name>
</gene>
<feature type="region of interest" description="Disordered" evidence="1">
    <location>
        <begin position="39"/>
        <end position="65"/>
    </location>
</feature>
<evidence type="ECO:0000256" key="1">
    <source>
        <dbReference type="SAM" id="MobiDB-lite"/>
    </source>
</evidence>
<accession>A0A151UAA3</accession>